<dbReference type="InterPro" id="IPR025537">
    <property type="entry name" value="DUF4423"/>
</dbReference>
<dbReference type="EMBL" id="LUKE01000006">
    <property type="protein sequence ID" value="KYG61532.1"/>
    <property type="molecule type" value="Genomic_DNA"/>
</dbReference>
<keyword evidence="3" id="KW-1185">Reference proteome</keyword>
<protein>
    <recommendedName>
        <fullName evidence="1">DUF4423 domain-containing protein</fullName>
    </recommendedName>
</protein>
<reference evidence="2 3" key="1">
    <citation type="submission" date="2016-03" db="EMBL/GenBank/DDBJ databases">
        <authorList>
            <person name="Ploux O."/>
        </authorList>
    </citation>
    <scope>NUCLEOTIDE SEQUENCE [LARGE SCALE GENOMIC DNA]</scope>
    <source>
        <strain evidence="2 3">R0</strain>
    </source>
</reference>
<accession>A0A150WEX7</accession>
<dbReference type="RefSeq" id="WP_061836614.1">
    <property type="nucleotide sequence ID" value="NZ_LUKE01000006.1"/>
</dbReference>
<gene>
    <name evidence="2" type="ORF">AZI86_17650</name>
</gene>
<dbReference type="OrthoDB" id="9801079at2"/>
<dbReference type="Proteomes" id="UP000075320">
    <property type="component" value="Unassembled WGS sequence"/>
</dbReference>
<dbReference type="InterPro" id="IPR011873">
    <property type="entry name" value="CHP02147"/>
</dbReference>
<dbReference type="Pfam" id="PF14394">
    <property type="entry name" value="DUF4423"/>
    <property type="match status" value="1"/>
</dbReference>
<sequence>MDSNNTKTRRPDIADFDSASDFLFEMYMHLKKNGGFSLRKRCREVDSFSQAFVSQVLNRQRNITPKNLPFFAELFFLTPQEKERIAEHISSRPRGGGKSLHLLKNWFNPYVMALAEVRGFSADSPTIERMLGGLLNKNSIEKSIDFLFTEGFWKKSLNGQVTLDPSLRSHDQATSSFIVERFHQRALDIAKRGIDTHPSSQRKNLTVLLSVNQEEWTALSQEIELFERRLNELAARPTTDADQLLQVSIHSTPISVSTKKKGS</sequence>
<comment type="caution">
    <text evidence="2">The sequence shown here is derived from an EMBL/GenBank/DDBJ whole genome shotgun (WGS) entry which is preliminary data.</text>
</comment>
<proteinExistence type="predicted"/>
<dbReference type="NCBIfam" id="TIGR02147">
    <property type="entry name" value="Fsuc_second"/>
    <property type="match status" value="1"/>
</dbReference>
<evidence type="ECO:0000313" key="2">
    <source>
        <dbReference type="EMBL" id="KYG61532.1"/>
    </source>
</evidence>
<evidence type="ECO:0000313" key="3">
    <source>
        <dbReference type="Proteomes" id="UP000075320"/>
    </source>
</evidence>
<evidence type="ECO:0000259" key="1">
    <source>
        <dbReference type="Pfam" id="PF14394"/>
    </source>
</evidence>
<feature type="domain" description="DUF4423" evidence="1">
    <location>
        <begin position="99"/>
        <end position="249"/>
    </location>
</feature>
<organism evidence="2 3">
    <name type="scientific">Bdellovibrio bacteriovorus</name>
    <dbReference type="NCBI Taxonomy" id="959"/>
    <lineage>
        <taxon>Bacteria</taxon>
        <taxon>Pseudomonadati</taxon>
        <taxon>Bdellovibrionota</taxon>
        <taxon>Bdellovibrionia</taxon>
        <taxon>Bdellovibrionales</taxon>
        <taxon>Pseudobdellovibrionaceae</taxon>
        <taxon>Bdellovibrio</taxon>
    </lineage>
</organism>
<dbReference type="AlphaFoldDB" id="A0A150WEX7"/>
<name>A0A150WEX7_BDEBC</name>